<keyword evidence="2" id="KW-0812">Transmembrane</keyword>
<evidence type="ECO:0000313" key="4">
    <source>
        <dbReference type="Proteomes" id="UP001497516"/>
    </source>
</evidence>
<feature type="transmembrane region" description="Helical" evidence="2">
    <location>
        <begin position="39"/>
        <end position="61"/>
    </location>
</feature>
<accession>A0AAV2FGQ4</accession>
<feature type="region of interest" description="Disordered" evidence="1">
    <location>
        <begin position="1"/>
        <end position="32"/>
    </location>
</feature>
<keyword evidence="2" id="KW-0472">Membrane</keyword>
<keyword evidence="4" id="KW-1185">Reference proteome</keyword>
<protein>
    <submittedName>
        <fullName evidence="3">Uncharacterized protein</fullName>
    </submittedName>
</protein>
<evidence type="ECO:0000256" key="2">
    <source>
        <dbReference type="SAM" id="Phobius"/>
    </source>
</evidence>
<proteinExistence type="predicted"/>
<evidence type="ECO:0000256" key="1">
    <source>
        <dbReference type="SAM" id="MobiDB-lite"/>
    </source>
</evidence>
<dbReference type="AlphaFoldDB" id="A0AAV2FGQ4"/>
<name>A0AAV2FGQ4_9ROSI</name>
<reference evidence="3 4" key="1">
    <citation type="submission" date="2024-04" db="EMBL/GenBank/DDBJ databases">
        <authorList>
            <person name="Fracassetti M."/>
        </authorList>
    </citation>
    <scope>NUCLEOTIDE SEQUENCE [LARGE SCALE GENOMIC DNA]</scope>
</reference>
<evidence type="ECO:0000313" key="3">
    <source>
        <dbReference type="EMBL" id="CAL1397182.1"/>
    </source>
</evidence>
<dbReference type="Proteomes" id="UP001497516">
    <property type="component" value="Chromosome 6"/>
</dbReference>
<sequence length="85" mass="9366">MEDGVGRVHIKDSRKNSQANKSKQTEGHSLLNSSFGSNVVATFLLGIFVSGCVVAWLGFVLRLGCRRRWRTFHAHLGSQIVDAPL</sequence>
<keyword evidence="2" id="KW-1133">Transmembrane helix</keyword>
<feature type="compositionally biased region" description="Basic and acidic residues" evidence="1">
    <location>
        <begin position="1"/>
        <end position="15"/>
    </location>
</feature>
<gene>
    <name evidence="3" type="ORF">LTRI10_LOCUS37503</name>
</gene>
<organism evidence="3 4">
    <name type="scientific">Linum trigynum</name>
    <dbReference type="NCBI Taxonomy" id="586398"/>
    <lineage>
        <taxon>Eukaryota</taxon>
        <taxon>Viridiplantae</taxon>
        <taxon>Streptophyta</taxon>
        <taxon>Embryophyta</taxon>
        <taxon>Tracheophyta</taxon>
        <taxon>Spermatophyta</taxon>
        <taxon>Magnoliopsida</taxon>
        <taxon>eudicotyledons</taxon>
        <taxon>Gunneridae</taxon>
        <taxon>Pentapetalae</taxon>
        <taxon>rosids</taxon>
        <taxon>fabids</taxon>
        <taxon>Malpighiales</taxon>
        <taxon>Linaceae</taxon>
        <taxon>Linum</taxon>
    </lineage>
</organism>
<dbReference type="EMBL" id="OZ034819">
    <property type="protein sequence ID" value="CAL1397182.1"/>
    <property type="molecule type" value="Genomic_DNA"/>
</dbReference>